<dbReference type="Gene3D" id="3.60.120.10">
    <property type="entry name" value="Anthranilate synthase"/>
    <property type="match status" value="1"/>
</dbReference>
<protein>
    <recommendedName>
        <fullName evidence="3">isochorismate synthase</fullName>
        <ecNumber evidence="3">5.4.4.2</ecNumber>
    </recommendedName>
    <alternativeName>
        <fullName evidence="5">Isochorismate mutase</fullName>
    </alternativeName>
</protein>
<evidence type="ECO:0000256" key="2">
    <source>
        <dbReference type="ARBA" id="ARBA00005297"/>
    </source>
</evidence>
<gene>
    <name evidence="7" type="ORF">DI487_00200</name>
</gene>
<evidence type="ECO:0000313" key="7">
    <source>
        <dbReference type="EMBL" id="AWM12452.1"/>
    </source>
</evidence>
<dbReference type="KEGG" id="fse:DI487_00200"/>
<dbReference type="Pfam" id="PF00425">
    <property type="entry name" value="Chorismate_bind"/>
    <property type="match status" value="1"/>
</dbReference>
<dbReference type="RefSeq" id="WP_109567861.1">
    <property type="nucleotide sequence ID" value="NZ_CP029463.1"/>
</dbReference>
<dbReference type="EC" id="5.4.4.2" evidence="3"/>
<name>A0A2U8QQV8_9FLAO</name>
<proteinExistence type="inferred from homology"/>
<dbReference type="OrthoDB" id="9806579at2"/>
<evidence type="ECO:0000259" key="6">
    <source>
        <dbReference type="Pfam" id="PF00425"/>
    </source>
</evidence>
<comment type="similarity">
    <text evidence="2">Belongs to the isochorismate synthase family.</text>
</comment>
<dbReference type="InterPro" id="IPR015890">
    <property type="entry name" value="Chorismate_C"/>
</dbReference>
<sequence>MDIFSAINHHKAQNLPFVVFAKPDENKVLAHLQQDDVLYTVEQFTESGFVLASFNQDEVYYIPEEKSDYLEFEISKDLDFLIEPKASGSFKEEDKIQFEQLVASAIATIQSGKCEKIVTSRKEVQAVSGWDWTETFQKMLVLYPKAFRYCFFHPKIGMWMGASPEQLLKVADQRIKTVALAGTRLKATVDKYWGQKEVVEQQLVTEFIQRTLAPFVKELSISEPYTATAGTIQHIKTDIEAELMDENPAGIIKALHPTPAVCGMPKAVALDFLKEHEGYDRRFYAGFIGELNNTQTKQTDLFVNLRCMEVLSEKEVALYIGCGITAESDPEAEFKETVNKAVTMKKIL</sequence>
<dbReference type="InterPro" id="IPR004561">
    <property type="entry name" value="IsoChor_synthase"/>
</dbReference>
<accession>A0A2U8QQV8</accession>
<dbReference type="PANTHER" id="PTHR42839:SF2">
    <property type="entry name" value="ISOCHORISMATE SYNTHASE ENTC"/>
    <property type="match status" value="1"/>
</dbReference>
<evidence type="ECO:0000256" key="4">
    <source>
        <dbReference type="ARBA" id="ARBA00023235"/>
    </source>
</evidence>
<evidence type="ECO:0000313" key="8">
    <source>
        <dbReference type="Proteomes" id="UP000245429"/>
    </source>
</evidence>
<keyword evidence="4" id="KW-0413">Isomerase</keyword>
<dbReference type="PANTHER" id="PTHR42839">
    <property type="entry name" value="ISOCHORISMATE SYNTHASE ENTC"/>
    <property type="match status" value="1"/>
</dbReference>
<dbReference type="InterPro" id="IPR005801">
    <property type="entry name" value="ADC_synthase"/>
</dbReference>
<organism evidence="7 8">
    <name type="scientific">Flavobacterium sediminis</name>
    <dbReference type="NCBI Taxonomy" id="2201181"/>
    <lineage>
        <taxon>Bacteria</taxon>
        <taxon>Pseudomonadati</taxon>
        <taxon>Bacteroidota</taxon>
        <taxon>Flavobacteriia</taxon>
        <taxon>Flavobacteriales</taxon>
        <taxon>Flavobacteriaceae</taxon>
        <taxon>Flavobacterium</taxon>
    </lineage>
</organism>
<evidence type="ECO:0000256" key="3">
    <source>
        <dbReference type="ARBA" id="ARBA00012824"/>
    </source>
</evidence>
<dbReference type="SUPFAM" id="SSF56322">
    <property type="entry name" value="ADC synthase"/>
    <property type="match status" value="1"/>
</dbReference>
<dbReference type="NCBIfam" id="TIGR00543">
    <property type="entry name" value="isochor_syn"/>
    <property type="match status" value="1"/>
</dbReference>
<dbReference type="GO" id="GO:0008909">
    <property type="term" value="F:isochorismate synthase activity"/>
    <property type="evidence" value="ECO:0007669"/>
    <property type="project" value="UniProtKB-EC"/>
</dbReference>
<feature type="domain" description="Chorismate-utilising enzyme C-terminal" evidence="6">
    <location>
        <begin position="96"/>
        <end position="340"/>
    </location>
</feature>
<evidence type="ECO:0000256" key="1">
    <source>
        <dbReference type="ARBA" id="ARBA00000799"/>
    </source>
</evidence>
<dbReference type="AlphaFoldDB" id="A0A2U8QQV8"/>
<keyword evidence="8" id="KW-1185">Reference proteome</keyword>
<dbReference type="Proteomes" id="UP000245429">
    <property type="component" value="Chromosome"/>
</dbReference>
<evidence type="ECO:0000256" key="5">
    <source>
        <dbReference type="ARBA" id="ARBA00041564"/>
    </source>
</evidence>
<comment type="catalytic activity">
    <reaction evidence="1">
        <text>chorismate = isochorismate</text>
        <dbReference type="Rhea" id="RHEA:18985"/>
        <dbReference type="ChEBI" id="CHEBI:29748"/>
        <dbReference type="ChEBI" id="CHEBI:29780"/>
        <dbReference type="EC" id="5.4.4.2"/>
    </reaction>
</comment>
<dbReference type="EMBL" id="CP029463">
    <property type="protein sequence ID" value="AWM12452.1"/>
    <property type="molecule type" value="Genomic_DNA"/>
</dbReference>
<reference evidence="7 8" key="1">
    <citation type="submission" date="2018-05" db="EMBL/GenBank/DDBJ databases">
        <title>Flavobacterium sp. MEBiC07310.</title>
        <authorList>
            <person name="Baek K."/>
        </authorList>
    </citation>
    <scope>NUCLEOTIDE SEQUENCE [LARGE SCALE GENOMIC DNA]</scope>
    <source>
        <strain evidence="7 8">MEBiC07310</strain>
    </source>
</reference>